<feature type="compositionally biased region" description="Basic and acidic residues" evidence="1">
    <location>
        <begin position="88"/>
        <end position="102"/>
    </location>
</feature>
<dbReference type="GO" id="GO:0005783">
    <property type="term" value="C:endoplasmic reticulum"/>
    <property type="evidence" value="ECO:0007669"/>
    <property type="project" value="TreeGrafter"/>
</dbReference>
<keyword evidence="3" id="KW-1185">Reference proteome</keyword>
<organism evidence="2 3">
    <name type="scientific">Kuraishia capsulata CBS 1993</name>
    <dbReference type="NCBI Taxonomy" id="1382522"/>
    <lineage>
        <taxon>Eukaryota</taxon>
        <taxon>Fungi</taxon>
        <taxon>Dikarya</taxon>
        <taxon>Ascomycota</taxon>
        <taxon>Saccharomycotina</taxon>
        <taxon>Pichiomycetes</taxon>
        <taxon>Pichiales</taxon>
        <taxon>Pichiaceae</taxon>
        <taxon>Kuraishia</taxon>
    </lineage>
</organism>
<name>W6MGV5_9ASCO</name>
<dbReference type="STRING" id="1382522.W6MGV5"/>
<evidence type="ECO:0000256" key="1">
    <source>
        <dbReference type="SAM" id="MobiDB-lite"/>
    </source>
</evidence>
<dbReference type="PANTHER" id="PTHR38406">
    <property type="entry name" value="TRANSCRIPTIONAL REPRESSOR OPI1"/>
    <property type="match status" value="1"/>
</dbReference>
<feature type="region of interest" description="Disordered" evidence="1">
    <location>
        <begin position="84"/>
        <end position="123"/>
    </location>
</feature>
<dbReference type="GO" id="GO:0005634">
    <property type="term" value="C:nucleus"/>
    <property type="evidence" value="ECO:0007669"/>
    <property type="project" value="TreeGrafter"/>
</dbReference>
<dbReference type="Proteomes" id="UP000019384">
    <property type="component" value="Unassembled WGS sequence"/>
</dbReference>
<feature type="region of interest" description="Disordered" evidence="1">
    <location>
        <begin position="219"/>
        <end position="260"/>
    </location>
</feature>
<evidence type="ECO:0000313" key="2">
    <source>
        <dbReference type="EMBL" id="CDK24843.1"/>
    </source>
</evidence>
<feature type="compositionally biased region" description="Polar residues" evidence="1">
    <location>
        <begin position="407"/>
        <end position="423"/>
    </location>
</feature>
<reference evidence="2" key="1">
    <citation type="submission" date="2013-12" db="EMBL/GenBank/DDBJ databases">
        <authorList>
            <person name="Genoscope - CEA"/>
        </authorList>
    </citation>
    <scope>NUCLEOTIDE SEQUENCE</scope>
    <source>
        <strain evidence="2">CBS 1993</strain>
    </source>
</reference>
<dbReference type="GO" id="GO:0008654">
    <property type="term" value="P:phospholipid biosynthetic process"/>
    <property type="evidence" value="ECO:0007669"/>
    <property type="project" value="TreeGrafter"/>
</dbReference>
<feature type="compositionally biased region" description="Polar residues" evidence="1">
    <location>
        <begin position="219"/>
        <end position="240"/>
    </location>
</feature>
<dbReference type="GeneID" id="34518246"/>
<dbReference type="GO" id="GO:0006357">
    <property type="term" value="P:regulation of transcription by RNA polymerase II"/>
    <property type="evidence" value="ECO:0007669"/>
    <property type="project" value="TreeGrafter"/>
</dbReference>
<dbReference type="OrthoDB" id="2441642at2759"/>
<dbReference type="InterPro" id="IPR013927">
    <property type="entry name" value="TF_Opi1_Ccg-8"/>
</dbReference>
<dbReference type="HOGENOM" id="CLU_037133_0_0_1"/>
<dbReference type="AlphaFoldDB" id="W6MGV5"/>
<reference evidence="2" key="2">
    <citation type="submission" date="2014-02" db="EMBL/GenBank/DDBJ databases">
        <title>Complete DNA sequence of /Kuraishia capsulata/ illustrates novel genomic features among budding yeasts (/Saccharomycotina/).</title>
        <authorList>
            <person name="Morales L."/>
            <person name="Noel B."/>
            <person name="Porcel B."/>
            <person name="Marcet-Houben M."/>
            <person name="Hullo M-F."/>
            <person name="Sacerdot C."/>
            <person name="Tekaia F."/>
            <person name="Leh-Louis V."/>
            <person name="Despons L."/>
            <person name="Khanna V."/>
            <person name="Aury J-M."/>
            <person name="Barbe V."/>
            <person name="Couloux A."/>
            <person name="Labadie K."/>
            <person name="Pelletier E."/>
            <person name="Souciet J-L."/>
            <person name="Boekhout T."/>
            <person name="Gabaldon T."/>
            <person name="Wincker P."/>
            <person name="Dujon B."/>
        </authorList>
    </citation>
    <scope>NUCLEOTIDE SEQUENCE</scope>
    <source>
        <strain evidence="2">CBS 1993</strain>
    </source>
</reference>
<evidence type="ECO:0000313" key="3">
    <source>
        <dbReference type="Proteomes" id="UP000019384"/>
    </source>
</evidence>
<dbReference type="Pfam" id="PF08618">
    <property type="entry name" value="Opi1"/>
    <property type="match status" value="1"/>
</dbReference>
<feature type="compositionally biased region" description="Low complexity" evidence="1">
    <location>
        <begin position="243"/>
        <end position="260"/>
    </location>
</feature>
<feature type="region of interest" description="Disordered" evidence="1">
    <location>
        <begin position="22"/>
        <end position="51"/>
    </location>
</feature>
<dbReference type="GO" id="GO:0030968">
    <property type="term" value="P:endoplasmic reticulum unfolded protein response"/>
    <property type="evidence" value="ECO:0007669"/>
    <property type="project" value="TreeGrafter"/>
</dbReference>
<protein>
    <submittedName>
        <fullName evidence="2">Uncharacterized protein</fullName>
    </submittedName>
</protein>
<dbReference type="EMBL" id="HG793125">
    <property type="protein sequence ID" value="CDK24843.1"/>
    <property type="molecule type" value="Genomic_DNA"/>
</dbReference>
<feature type="region of interest" description="Disordered" evidence="1">
    <location>
        <begin position="407"/>
        <end position="433"/>
    </location>
</feature>
<dbReference type="PANTHER" id="PTHR38406:SF1">
    <property type="entry name" value="TRANSCRIPTIONAL REPRESSOR OPI1"/>
    <property type="match status" value="1"/>
</dbReference>
<sequence>MTADSTTNDDLVMAVQALEQLKKGSPGAVTASSTGNSSPSQDTRHSQSQLQPDSFLEKVTSHPLISNSLHYMLEKTISQANSNIGEDTATKKRAFDNEETSFKRPKLTPSSTNLHKILPPLRGGPSAGDVNDLVAAQRKTLLDIKELGMMNLSIESRKKLTMLINFLKIGNKQLSSRIDSLIELCDRQQPKDEDEFVDAKSQISRTASMDSLTAINSTDEVNSSSLVKEESQVVTQTAEESSGDSTSNSSPAAAASNTPSASATDDLFLQQLKQEIVGTVKKIVNVVSKFSGNSLPEPARSNVREVLLKLPINWATAINQDGPEEDQQAQQQRQEHRKSILSNLYSKYMQKKPDPNERVLILAQESLDMIQKVMKFCNDSLDKAENWNLAKQTQQQTKLLNKLETMTTVSSLQSSHHSQPNSEEASEEKTEQA</sequence>
<gene>
    <name evidence="2" type="ORF">KUCA_T00000810001</name>
</gene>
<dbReference type="GO" id="GO:0003714">
    <property type="term" value="F:transcription corepressor activity"/>
    <property type="evidence" value="ECO:0007669"/>
    <property type="project" value="InterPro"/>
</dbReference>
<dbReference type="RefSeq" id="XP_022456858.1">
    <property type="nucleotide sequence ID" value="XM_022605384.1"/>
</dbReference>
<feature type="compositionally biased region" description="Polar residues" evidence="1">
    <location>
        <begin position="30"/>
        <end position="51"/>
    </location>
</feature>
<proteinExistence type="predicted"/>
<accession>W6MGV5</accession>